<dbReference type="PANTHER" id="PTHR46203:SF1">
    <property type="entry name" value="MITOCHONDRIAL TRANSLATION RELEASE FACTOR IN RESCUE"/>
    <property type="match status" value="1"/>
</dbReference>
<evidence type="ECO:0000259" key="6">
    <source>
        <dbReference type="Pfam" id="PF00472"/>
    </source>
</evidence>
<comment type="similarity">
    <text evidence="2">Belongs to the prokaryotic/mitochondrial release factor family.</text>
</comment>
<protein>
    <submittedName>
        <fullName evidence="7">RF-1 domain-containing protein</fullName>
    </submittedName>
</protein>
<dbReference type="PANTHER" id="PTHR46203">
    <property type="entry name" value="PROBABLE PEPTIDE CHAIN RELEASE FACTOR C12ORF65"/>
    <property type="match status" value="1"/>
</dbReference>
<feature type="region of interest" description="Disordered" evidence="5">
    <location>
        <begin position="117"/>
        <end position="210"/>
    </location>
</feature>
<gene>
    <name evidence="7" type="ORF">QBC42DRAFT_271514</name>
</gene>
<dbReference type="Pfam" id="PF00472">
    <property type="entry name" value="RF-1"/>
    <property type="match status" value="1"/>
</dbReference>
<feature type="compositionally biased region" description="Basic residues" evidence="5">
    <location>
        <begin position="123"/>
        <end position="140"/>
    </location>
</feature>
<dbReference type="GO" id="GO:0032543">
    <property type="term" value="P:mitochondrial translation"/>
    <property type="evidence" value="ECO:0007669"/>
    <property type="project" value="UniProtKB-ARBA"/>
</dbReference>
<dbReference type="InterPro" id="IPR000352">
    <property type="entry name" value="Pep_chain_release_fac_I"/>
</dbReference>
<dbReference type="Proteomes" id="UP001321749">
    <property type="component" value="Unassembled WGS sequence"/>
</dbReference>
<sequence length="210" mass="23041">MAMILPLRPPFSSLLRLRPFPLVTTSLQLARPLSKTQLPARPKPPPDSEIEESFLKGSGPGGQKINKTNSAVQLKHIPTGIVVKSQATRSRSQNRKIARDLLALKLDELQNGDQSRTAIVGDHKKKKAASKAKKSARKYKKLAEEKAAASAAAAGGLTSGEEGTQPQVLEVRQDIEEDDWDPEEQEEDEENHIPGDAKIPQRDNFRDGDV</sequence>
<dbReference type="InterPro" id="IPR045853">
    <property type="entry name" value="Pep_chain_release_fac_I_sf"/>
</dbReference>
<proteinExistence type="inferred from homology"/>
<dbReference type="EMBL" id="MU865003">
    <property type="protein sequence ID" value="KAK4460862.1"/>
    <property type="molecule type" value="Genomic_DNA"/>
</dbReference>
<evidence type="ECO:0000256" key="5">
    <source>
        <dbReference type="SAM" id="MobiDB-lite"/>
    </source>
</evidence>
<feature type="compositionally biased region" description="Acidic residues" evidence="5">
    <location>
        <begin position="175"/>
        <end position="190"/>
    </location>
</feature>
<keyword evidence="3" id="KW-0809">Transit peptide</keyword>
<evidence type="ECO:0000313" key="7">
    <source>
        <dbReference type="EMBL" id="KAK4460862.1"/>
    </source>
</evidence>
<feature type="compositionally biased region" description="Basic and acidic residues" evidence="5">
    <location>
        <begin position="191"/>
        <end position="210"/>
    </location>
</feature>
<comment type="subcellular location">
    <subcellularLocation>
        <location evidence="1">Mitochondrion</location>
    </subcellularLocation>
</comment>
<organism evidence="7 8">
    <name type="scientific">Cladorrhinum samala</name>
    <dbReference type="NCBI Taxonomy" id="585594"/>
    <lineage>
        <taxon>Eukaryota</taxon>
        <taxon>Fungi</taxon>
        <taxon>Dikarya</taxon>
        <taxon>Ascomycota</taxon>
        <taxon>Pezizomycotina</taxon>
        <taxon>Sordariomycetes</taxon>
        <taxon>Sordariomycetidae</taxon>
        <taxon>Sordariales</taxon>
        <taxon>Podosporaceae</taxon>
        <taxon>Cladorrhinum</taxon>
    </lineage>
</organism>
<dbReference type="GO" id="GO:0003747">
    <property type="term" value="F:translation release factor activity"/>
    <property type="evidence" value="ECO:0007669"/>
    <property type="project" value="InterPro"/>
</dbReference>
<reference evidence="7" key="2">
    <citation type="submission" date="2023-06" db="EMBL/GenBank/DDBJ databases">
        <authorList>
            <consortium name="Lawrence Berkeley National Laboratory"/>
            <person name="Mondo S.J."/>
            <person name="Hensen N."/>
            <person name="Bonometti L."/>
            <person name="Westerberg I."/>
            <person name="Brannstrom I.O."/>
            <person name="Guillou S."/>
            <person name="Cros-Aarteil S."/>
            <person name="Calhoun S."/>
            <person name="Haridas S."/>
            <person name="Kuo A."/>
            <person name="Pangilinan J."/>
            <person name="Riley R."/>
            <person name="Labutti K."/>
            <person name="Andreopoulos B."/>
            <person name="Lipzen A."/>
            <person name="Chen C."/>
            <person name="Yanf M."/>
            <person name="Daum C."/>
            <person name="Ng V."/>
            <person name="Clum A."/>
            <person name="Steindorff A."/>
            <person name="Ohm R."/>
            <person name="Martin F."/>
            <person name="Silar P."/>
            <person name="Natvig D."/>
            <person name="Lalanne C."/>
            <person name="Gautier V."/>
            <person name="Ament-Velasquez S.L."/>
            <person name="Kruys A."/>
            <person name="Hutchinson M.I."/>
            <person name="Powell A.J."/>
            <person name="Barry K."/>
            <person name="Miller A.N."/>
            <person name="Grigoriev I.V."/>
            <person name="Debuchy R."/>
            <person name="Gladieux P."/>
            <person name="Thoren M.H."/>
            <person name="Johannesson H."/>
        </authorList>
    </citation>
    <scope>NUCLEOTIDE SEQUENCE</scope>
    <source>
        <strain evidence="7">PSN324</strain>
    </source>
</reference>
<evidence type="ECO:0000256" key="4">
    <source>
        <dbReference type="ARBA" id="ARBA00023128"/>
    </source>
</evidence>
<dbReference type="SUPFAM" id="SSF75620">
    <property type="entry name" value="Release factor"/>
    <property type="match status" value="1"/>
</dbReference>
<accession>A0AAV9HJ12</accession>
<dbReference type="Gene3D" id="3.30.160.20">
    <property type="match status" value="1"/>
</dbReference>
<evidence type="ECO:0000256" key="3">
    <source>
        <dbReference type="ARBA" id="ARBA00022946"/>
    </source>
</evidence>
<evidence type="ECO:0000256" key="2">
    <source>
        <dbReference type="ARBA" id="ARBA00010835"/>
    </source>
</evidence>
<reference evidence="7" key="1">
    <citation type="journal article" date="2023" name="Mol. Phylogenet. Evol.">
        <title>Genome-scale phylogeny and comparative genomics of the fungal order Sordariales.</title>
        <authorList>
            <person name="Hensen N."/>
            <person name="Bonometti L."/>
            <person name="Westerberg I."/>
            <person name="Brannstrom I.O."/>
            <person name="Guillou S."/>
            <person name="Cros-Aarteil S."/>
            <person name="Calhoun S."/>
            <person name="Haridas S."/>
            <person name="Kuo A."/>
            <person name="Mondo S."/>
            <person name="Pangilinan J."/>
            <person name="Riley R."/>
            <person name="LaButti K."/>
            <person name="Andreopoulos B."/>
            <person name="Lipzen A."/>
            <person name="Chen C."/>
            <person name="Yan M."/>
            <person name="Daum C."/>
            <person name="Ng V."/>
            <person name="Clum A."/>
            <person name="Steindorff A."/>
            <person name="Ohm R.A."/>
            <person name="Martin F."/>
            <person name="Silar P."/>
            <person name="Natvig D.O."/>
            <person name="Lalanne C."/>
            <person name="Gautier V."/>
            <person name="Ament-Velasquez S.L."/>
            <person name="Kruys A."/>
            <person name="Hutchinson M.I."/>
            <person name="Powell A.J."/>
            <person name="Barry K."/>
            <person name="Miller A.N."/>
            <person name="Grigoriev I.V."/>
            <person name="Debuchy R."/>
            <person name="Gladieux P."/>
            <person name="Hiltunen Thoren M."/>
            <person name="Johannesson H."/>
        </authorList>
    </citation>
    <scope>NUCLEOTIDE SEQUENCE</scope>
    <source>
        <strain evidence="7">PSN324</strain>
    </source>
</reference>
<feature type="compositionally biased region" description="Low complexity" evidence="5">
    <location>
        <begin position="148"/>
        <end position="164"/>
    </location>
</feature>
<comment type="caution">
    <text evidence="7">The sequence shown here is derived from an EMBL/GenBank/DDBJ whole genome shotgun (WGS) entry which is preliminary data.</text>
</comment>
<feature type="domain" description="Prokaryotic-type class I peptide chain release factors" evidence="6">
    <location>
        <begin position="47"/>
        <end position="142"/>
    </location>
</feature>
<keyword evidence="4" id="KW-0496">Mitochondrion</keyword>
<dbReference type="AlphaFoldDB" id="A0AAV9HJ12"/>
<keyword evidence="8" id="KW-1185">Reference proteome</keyword>
<dbReference type="InterPro" id="IPR052405">
    <property type="entry name" value="Mito_Transl_Release_Factor"/>
</dbReference>
<name>A0AAV9HJ12_9PEZI</name>
<feature type="region of interest" description="Disordered" evidence="5">
    <location>
        <begin position="33"/>
        <end position="69"/>
    </location>
</feature>
<evidence type="ECO:0000256" key="1">
    <source>
        <dbReference type="ARBA" id="ARBA00004173"/>
    </source>
</evidence>
<dbReference type="FunFam" id="3.30.160.20:FF:000065">
    <property type="entry name" value="Peptidyl-tRNA hydrolase domain protein"/>
    <property type="match status" value="1"/>
</dbReference>
<dbReference type="GO" id="GO:0005739">
    <property type="term" value="C:mitochondrion"/>
    <property type="evidence" value="ECO:0007669"/>
    <property type="project" value="UniProtKB-SubCell"/>
</dbReference>
<evidence type="ECO:0000313" key="8">
    <source>
        <dbReference type="Proteomes" id="UP001321749"/>
    </source>
</evidence>